<sequence length="232" mass="27406">MSVSADADSIVNGRTSVLNQPIVNFFSWFLVWRVPTFKMLLHLLKTDENWELDEKSILFVFARLLKSKFSEWIVVFPEVNIWTPENFQLQRQIGEKYYLPKLDQLLYPRFSAFYNVVTALQRYKPHPYSNLYDITILYTRETANGEVSYTPPTLLEVFSSPTPIKILVYVKIRSIARIPQKRKKLERYLEHLWKHKDKIITQIRSENTQYTTARNLDDSFTSSLVANTSRTQ</sequence>
<reference evidence="1 2" key="1">
    <citation type="submission" date="2024-03" db="EMBL/GenBank/DDBJ databases">
        <authorList>
            <person name="Brejova B."/>
        </authorList>
    </citation>
    <scope>NUCLEOTIDE SEQUENCE [LARGE SCALE GENOMIC DNA]</scope>
    <source>
        <strain evidence="1 2">CBS 14171</strain>
    </source>
</reference>
<evidence type="ECO:0000313" key="1">
    <source>
        <dbReference type="EMBL" id="CAK9439044.1"/>
    </source>
</evidence>
<name>A0ABP0ZLL9_9ASCO</name>
<dbReference type="PANTHER" id="PTHR10983">
    <property type="entry name" value="1-ACYLGLYCEROL-3-PHOSPHATE ACYLTRANSFERASE-RELATED"/>
    <property type="match status" value="1"/>
</dbReference>
<keyword evidence="2" id="KW-1185">Reference proteome</keyword>
<proteinExistence type="predicted"/>
<gene>
    <name evidence="1" type="ORF">LODBEIA_P32680</name>
</gene>
<accession>A0ABP0ZLL9</accession>
<dbReference type="Proteomes" id="UP001497383">
    <property type="component" value="Chromosome 4"/>
</dbReference>
<protein>
    <submittedName>
        <fullName evidence="1">Uncharacterized protein</fullName>
    </submittedName>
</protein>
<dbReference type="GeneID" id="92208464"/>
<evidence type="ECO:0000313" key="2">
    <source>
        <dbReference type="Proteomes" id="UP001497383"/>
    </source>
</evidence>
<dbReference type="PANTHER" id="PTHR10983:SF70">
    <property type="entry name" value="PROTEIN MUM3"/>
    <property type="match status" value="1"/>
</dbReference>
<dbReference type="RefSeq" id="XP_066830206.1">
    <property type="nucleotide sequence ID" value="XM_066973359.1"/>
</dbReference>
<dbReference type="EMBL" id="OZ022408">
    <property type="protein sequence ID" value="CAK9439044.1"/>
    <property type="molecule type" value="Genomic_DNA"/>
</dbReference>
<organism evidence="1 2">
    <name type="scientific">Lodderomyces beijingensis</name>
    <dbReference type="NCBI Taxonomy" id="1775926"/>
    <lineage>
        <taxon>Eukaryota</taxon>
        <taxon>Fungi</taxon>
        <taxon>Dikarya</taxon>
        <taxon>Ascomycota</taxon>
        <taxon>Saccharomycotina</taxon>
        <taxon>Pichiomycetes</taxon>
        <taxon>Debaryomycetaceae</taxon>
        <taxon>Candida/Lodderomyces clade</taxon>
        <taxon>Lodderomyces</taxon>
    </lineage>
</organism>